<evidence type="ECO:0000256" key="6">
    <source>
        <dbReference type="SAM" id="MobiDB-lite"/>
    </source>
</evidence>
<evidence type="ECO:0000256" key="2">
    <source>
        <dbReference type="ARBA" id="ARBA00022614"/>
    </source>
</evidence>
<keyword evidence="2" id="KW-0433">Leucine-rich repeat</keyword>
<dbReference type="PROSITE" id="PS50011">
    <property type="entry name" value="PROTEIN_KINASE_DOM"/>
    <property type="match status" value="1"/>
</dbReference>
<organism evidence="8 9">
    <name type="scientific">Polyrhizophydium stewartii</name>
    <dbReference type="NCBI Taxonomy" id="2732419"/>
    <lineage>
        <taxon>Eukaryota</taxon>
        <taxon>Fungi</taxon>
        <taxon>Fungi incertae sedis</taxon>
        <taxon>Chytridiomycota</taxon>
        <taxon>Chytridiomycota incertae sedis</taxon>
        <taxon>Chytridiomycetes</taxon>
        <taxon>Rhizophydiales</taxon>
        <taxon>Rhizophydiales incertae sedis</taxon>
        <taxon>Polyrhizophydium</taxon>
    </lineage>
</organism>
<feature type="compositionally biased region" description="Basic and acidic residues" evidence="6">
    <location>
        <begin position="673"/>
        <end position="696"/>
    </location>
</feature>
<keyword evidence="5" id="KW-0067">ATP-binding</keyword>
<dbReference type="InterPro" id="IPR001611">
    <property type="entry name" value="Leu-rich_rpt"/>
</dbReference>
<dbReference type="PANTHER" id="PTHR48056">
    <property type="entry name" value="LRR RECEPTOR-LIKE SERINE/THREONINE-PROTEIN KINASE-RELATED"/>
    <property type="match status" value="1"/>
</dbReference>
<dbReference type="Gene3D" id="1.10.510.10">
    <property type="entry name" value="Transferase(Phosphotransferase) domain 1"/>
    <property type="match status" value="1"/>
</dbReference>
<evidence type="ECO:0000256" key="4">
    <source>
        <dbReference type="ARBA" id="ARBA00022741"/>
    </source>
</evidence>
<feature type="compositionally biased region" description="Polar residues" evidence="6">
    <location>
        <begin position="107"/>
        <end position="118"/>
    </location>
</feature>
<accession>A0ABR4N632</accession>
<dbReference type="EMBL" id="JADGIZ020000028">
    <property type="protein sequence ID" value="KAL2914955.1"/>
    <property type="molecule type" value="Genomic_DNA"/>
</dbReference>
<dbReference type="Pfam" id="PF07714">
    <property type="entry name" value="PK_Tyr_Ser-Thr"/>
    <property type="match status" value="1"/>
</dbReference>
<dbReference type="PANTHER" id="PTHR48056:SF81">
    <property type="entry name" value="RECEPTOR PROTEIN-TYROSINE KINASE CEPR1"/>
    <property type="match status" value="1"/>
</dbReference>
<dbReference type="InterPro" id="IPR000719">
    <property type="entry name" value="Prot_kinase_dom"/>
</dbReference>
<gene>
    <name evidence="8" type="ORF">HK105_205498</name>
</gene>
<dbReference type="SMART" id="SM00369">
    <property type="entry name" value="LRR_TYP"/>
    <property type="match status" value="7"/>
</dbReference>
<dbReference type="SMART" id="SM00364">
    <property type="entry name" value="LRR_BAC"/>
    <property type="match status" value="6"/>
</dbReference>
<feature type="domain" description="Protein kinase" evidence="7">
    <location>
        <begin position="1036"/>
        <end position="1296"/>
    </location>
</feature>
<dbReference type="Gene3D" id="3.80.10.10">
    <property type="entry name" value="Ribonuclease Inhibitor"/>
    <property type="match status" value="2"/>
</dbReference>
<name>A0ABR4N632_9FUNG</name>
<sequence>MDESALFMRLLAFMKLSGADKELREAVDALTFLGYTVMVCWLLKALLLLFELLSRIFVTVASWCGKIQADAEAKAEVDANVDKPKPSCCMNRAKRSKKAKRPHLNDKNASPTTLSNSCEAHPGTTASMHELNVAARPSIFEIAPMHTNNTRPQSLSAASNQPARSLDEIFGLAGSRNINTYGVSAALINKLAKATLSVEHLYMVVAQAPSNQYVLMRAAVSLHTQATLALATAAETSASIPLIDDEINTPLDDDLAESHIGGEVGVTEVAVEQPLMADNTGVIQAISLPVSVLIVVPALNISTMLVGTIGAENLLTTFDSGVLPTGNTLGAALINMPMPNIVGALEGSIAVENVLTTFNASVLLTSNTLGAAFTCISMPNIVGAFEGITAVEDPLATFDGGVHESGNTLGASLINTPMPNIVGALEGSIAAKDLLTTFDSGFQESGNTLRAALISISMLNFVATLKASIALEYETHAAQVSQPAAIQQIDDEVAMDDNPTVFESKPMIQQIDTIAGKSVVDRTPSFDLVPIETVMPIALLCVEQQVSIVSDSATRLSDDKLEFNETSASDAASVPALEESRRDVPIRLAPDWTYAKTIKLIRGLIDQFMVEMDKPSDSLRPECWKPPGAPMPQGPLATANCDGAVRPADQIQFEKAYALLAAALCPAIVDKCRPVPKPDSEEKRKPDSKEKRKQPEPAKPNQAITPLRRAAQHATHTNFTRKPESRLATAFKYLRPAYPLIVVPFDPKDDEKPAAPLPVSLTDYGKFLAQHGAVEEPSEPELNEAMLDASHEYHEFVACCFAELCDAIFSNSNNPQEQRAIIDEQLGRFWVATRKKSRVCEFKKSLYKMVPNPPTDRNGAETGELVAAALANQLSDGHSQAVAANLAALESVLTAIERFLAKTAALSTMRQVLLVGKTADAIRDLDVRLVQQQQTLQLAVALQTDAVAKAAAQDTAELPALIEQLMSGVDARLSQQLETLQAIATHQTQLLERLPATLQPRVAALLDNTKQDIVARSGRGLSAPQAWTVAADDVDIFWDSQIGEGVYGWIFRGEGSGMHVAVKVVAETLGREGVDLIQKEAAVWFPLHHPNVLRLWRVCLNADKPFIVMPLMRDDVAGFLRKAPAMSMAVRTHFLAGAARGMQYLHELSPPIIHGDLKANNVLVGDDGDARITDFGLALVKASVSATTKRKTGAVRWIAPEKYKRGYKQALAQDVFSFGMTAYQIVSGKVPFAEELHDDIVKDWIKDGERPDRPDGVPDALWSIIEECWRHEPEQRPVFRDIAWRLSMLPQDKPQLSVPGDKAAAAVPRVSAAAATAALAALRMHDSGFASSQPEISDAQRLVQAFPAWCASKGITAANAQRFDGTVKNGSAGSLKMMEWENNKLVALWLDQNKITSLPDSIGNLKELTHLYVLQTRLHLMAMVSRTRCRDLTSNQLSSLPASLGGLSNLQGLFVGRNKLTVVTEQIGSLKGLLKLSLNFNQLSTLPASIGSLTKLQAFWVGHNKLTVVPEWTGNLKELTNLDFEANQISEFPESIGELTKLQELWAGENKLTDVPSSMGNLRELATLSLSQNQLWSLRHALNQLKKLKRLYLYGNPVSTDQLKAFITPYK</sequence>
<proteinExistence type="predicted"/>
<keyword evidence="4" id="KW-0547">Nucleotide-binding</keyword>
<evidence type="ECO:0000259" key="7">
    <source>
        <dbReference type="PROSITE" id="PS50011"/>
    </source>
</evidence>
<dbReference type="InterPro" id="IPR032675">
    <property type="entry name" value="LRR_dom_sf"/>
</dbReference>
<dbReference type="Pfam" id="PF23598">
    <property type="entry name" value="LRR_14"/>
    <property type="match status" value="1"/>
</dbReference>
<comment type="caution">
    <text evidence="8">The sequence shown here is derived from an EMBL/GenBank/DDBJ whole genome shotgun (WGS) entry which is preliminary data.</text>
</comment>
<dbReference type="InterPro" id="IPR055414">
    <property type="entry name" value="LRR_R13L4/SHOC2-like"/>
</dbReference>
<evidence type="ECO:0000256" key="3">
    <source>
        <dbReference type="ARBA" id="ARBA00022737"/>
    </source>
</evidence>
<reference evidence="8 9" key="1">
    <citation type="submission" date="2023-09" db="EMBL/GenBank/DDBJ databases">
        <title>Pangenome analysis of Batrachochytrium dendrobatidis and related Chytrids.</title>
        <authorList>
            <person name="Yacoub M.N."/>
            <person name="Stajich J.E."/>
            <person name="James T.Y."/>
        </authorList>
    </citation>
    <scope>NUCLEOTIDE SEQUENCE [LARGE SCALE GENOMIC DNA]</scope>
    <source>
        <strain evidence="8 9">JEL0888</strain>
    </source>
</reference>
<feature type="compositionally biased region" description="Basic residues" evidence="6">
    <location>
        <begin position="92"/>
        <end position="102"/>
    </location>
</feature>
<dbReference type="SMART" id="SM00365">
    <property type="entry name" value="LRR_SD22"/>
    <property type="match status" value="6"/>
</dbReference>
<dbReference type="SUPFAM" id="SSF52058">
    <property type="entry name" value="L domain-like"/>
    <property type="match status" value="1"/>
</dbReference>
<evidence type="ECO:0000256" key="1">
    <source>
        <dbReference type="ARBA" id="ARBA00004167"/>
    </source>
</evidence>
<feature type="region of interest" description="Disordered" evidence="6">
    <location>
        <begin position="673"/>
        <end position="722"/>
    </location>
</feature>
<dbReference type="SMART" id="SM00220">
    <property type="entry name" value="S_TKc"/>
    <property type="match status" value="1"/>
</dbReference>
<keyword evidence="9" id="KW-1185">Reference proteome</keyword>
<protein>
    <recommendedName>
        <fullName evidence="7">Protein kinase domain-containing protein</fullName>
    </recommendedName>
</protein>
<dbReference type="InterPro" id="IPR050647">
    <property type="entry name" value="Plant_LRR-RLKs"/>
</dbReference>
<dbReference type="PROSITE" id="PS00108">
    <property type="entry name" value="PROTEIN_KINASE_ST"/>
    <property type="match status" value="1"/>
</dbReference>
<dbReference type="InterPro" id="IPR011009">
    <property type="entry name" value="Kinase-like_dom_sf"/>
</dbReference>
<dbReference type="PROSITE" id="PS51450">
    <property type="entry name" value="LRR"/>
    <property type="match status" value="1"/>
</dbReference>
<dbReference type="Proteomes" id="UP001527925">
    <property type="component" value="Unassembled WGS sequence"/>
</dbReference>
<dbReference type="InterPro" id="IPR001245">
    <property type="entry name" value="Ser-Thr/Tyr_kinase_cat_dom"/>
</dbReference>
<dbReference type="InterPro" id="IPR003591">
    <property type="entry name" value="Leu-rich_rpt_typical-subtyp"/>
</dbReference>
<dbReference type="InterPro" id="IPR008271">
    <property type="entry name" value="Ser/Thr_kinase_AS"/>
</dbReference>
<dbReference type="SUPFAM" id="SSF56112">
    <property type="entry name" value="Protein kinase-like (PK-like)"/>
    <property type="match status" value="1"/>
</dbReference>
<keyword evidence="3" id="KW-0677">Repeat</keyword>
<comment type="subcellular location">
    <subcellularLocation>
        <location evidence="1">Membrane</location>
        <topology evidence="1">Single-pass membrane protein</topology>
    </subcellularLocation>
</comment>
<feature type="region of interest" description="Disordered" evidence="6">
    <location>
        <begin position="88"/>
        <end position="121"/>
    </location>
</feature>
<evidence type="ECO:0000313" key="9">
    <source>
        <dbReference type="Proteomes" id="UP001527925"/>
    </source>
</evidence>
<evidence type="ECO:0000313" key="8">
    <source>
        <dbReference type="EMBL" id="KAL2914955.1"/>
    </source>
</evidence>
<evidence type="ECO:0000256" key="5">
    <source>
        <dbReference type="ARBA" id="ARBA00022840"/>
    </source>
</evidence>